<evidence type="ECO:0000313" key="2">
    <source>
        <dbReference type="EMBL" id="PNH26360.1"/>
    </source>
</evidence>
<evidence type="ECO:0000256" key="1">
    <source>
        <dbReference type="SAM" id="MobiDB-lite"/>
    </source>
</evidence>
<feature type="compositionally biased region" description="Polar residues" evidence="1">
    <location>
        <begin position="8"/>
        <end position="28"/>
    </location>
</feature>
<organism evidence="2 3">
    <name type="scientific">Verticillium dahliae</name>
    <name type="common">Verticillium wilt</name>
    <dbReference type="NCBI Taxonomy" id="27337"/>
    <lineage>
        <taxon>Eukaryota</taxon>
        <taxon>Fungi</taxon>
        <taxon>Dikarya</taxon>
        <taxon>Ascomycota</taxon>
        <taxon>Pezizomycotina</taxon>
        <taxon>Sordariomycetes</taxon>
        <taxon>Hypocreomycetidae</taxon>
        <taxon>Glomerellales</taxon>
        <taxon>Plectosphaerellaceae</taxon>
        <taxon>Verticillium</taxon>
    </lineage>
</organism>
<evidence type="ECO:0000313" key="3">
    <source>
        <dbReference type="Proteomes" id="UP000236305"/>
    </source>
</evidence>
<sequence>MRHGSPASDPTNRPQTSSPGSTSTNSWFLNPPDMPTNELGNVLDLAITNISFVKTQIADYCYTPSDHYTLITTIHLGPHVGQEDANHPRPKLSAENYDKLSELVANTAWLLPDDMYSHTKIDEAINALDTFL</sequence>
<dbReference type="Proteomes" id="UP000236305">
    <property type="component" value="Unassembled WGS sequence"/>
</dbReference>
<accession>A0AA45AGQ5</accession>
<evidence type="ECO:0008006" key="4">
    <source>
        <dbReference type="Google" id="ProtNLM"/>
    </source>
</evidence>
<name>A0AA45AGQ5_VERDA</name>
<protein>
    <recommendedName>
        <fullName evidence="4">Endonuclease/exonuclease/phosphatase domain-containing protein</fullName>
    </recommendedName>
</protein>
<dbReference type="AlphaFoldDB" id="A0AA45AGQ5"/>
<proteinExistence type="predicted"/>
<dbReference type="EMBL" id="MPSH01000069">
    <property type="protein sequence ID" value="PNH26360.1"/>
    <property type="molecule type" value="Genomic_DNA"/>
</dbReference>
<gene>
    <name evidence="2" type="ORF">BJF96_g10328</name>
</gene>
<reference evidence="2 3" key="1">
    <citation type="submission" date="2017-12" db="EMBL/GenBank/DDBJ databases">
        <title>Comparative genomics yields insights into virulence evolution of Verticillium dahliae.</title>
        <authorList>
            <person name="Fan R."/>
            <person name="Armitage A.D."/>
            <person name="Cascant-Lopez E."/>
            <person name="Sobczyk M."/>
            <person name="Cockerton H.M."/>
            <person name="Harrison R.J."/>
        </authorList>
    </citation>
    <scope>NUCLEOTIDE SEQUENCE [LARGE SCALE GENOMIC DNA]</scope>
    <source>
        <strain evidence="2 3">12008</strain>
    </source>
</reference>
<comment type="caution">
    <text evidence="2">The sequence shown here is derived from an EMBL/GenBank/DDBJ whole genome shotgun (WGS) entry which is preliminary data.</text>
</comment>
<feature type="region of interest" description="Disordered" evidence="1">
    <location>
        <begin position="1"/>
        <end position="33"/>
    </location>
</feature>